<gene>
    <name evidence="1" type="ORF">HBSAL_10120</name>
</gene>
<protein>
    <submittedName>
        <fullName evidence="1">Uncharacterized protein</fullName>
    </submittedName>
</protein>
<organism evidence="1 2">
    <name type="scientific">Halobacterium salinarum (strain ATCC 33171 / DSM 3754 / JCM 8978 / NBRC 102687 / NCIMB 764 / 91-R6)</name>
    <dbReference type="NCBI Taxonomy" id="2597657"/>
    <lineage>
        <taxon>Archaea</taxon>
        <taxon>Methanobacteriati</taxon>
        <taxon>Methanobacteriota</taxon>
        <taxon>Stenosarchaea group</taxon>
        <taxon>Halobacteria</taxon>
        <taxon>Halobacteriales</taxon>
        <taxon>Halobacteriaceae</taxon>
        <taxon>Halobacterium</taxon>
    </lineage>
</organism>
<dbReference type="EMBL" id="CP038631">
    <property type="protein sequence ID" value="QCC45667.1"/>
    <property type="molecule type" value="Genomic_DNA"/>
</dbReference>
<dbReference type="Proteomes" id="UP000296216">
    <property type="component" value="Chromosome"/>
</dbReference>
<proteinExistence type="predicted"/>
<evidence type="ECO:0000313" key="1">
    <source>
        <dbReference type="EMBL" id="QCC45667.1"/>
    </source>
</evidence>
<dbReference type="AlphaFoldDB" id="A0A4D6GZ27"/>
<name>A0A4D6GZ27_HALS9</name>
<reference evidence="1 2" key="1">
    <citation type="journal article" date="2019" name="Microbiol. Resour. Announc.">
        <title>The Genome Sequence of the Halobacterium salinarum Type Strain Is Closely Related to That of Laboratory Strains NRC-1 and R1.</title>
        <authorList>
            <person name="Pfeiffer F."/>
            <person name="Marchfelder A."/>
            <person name="Habermann B."/>
            <person name="Dyall-Smith M.L."/>
        </authorList>
    </citation>
    <scope>NUCLEOTIDE SEQUENCE [LARGE SCALE GENOMIC DNA]</scope>
    <source>
        <strain evidence="2">ATCC 33171 / DSM 3754 / JCM 8978 / NBRC 102687 / NCIMB 764 / 91-R6</strain>
    </source>
</reference>
<sequence length="30" mass="3138">MGRVTAGAVIDTSDDREVTVPAVVARAHRS</sequence>
<evidence type="ECO:0000313" key="2">
    <source>
        <dbReference type="Proteomes" id="UP000296216"/>
    </source>
</evidence>
<accession>A0A4D6GZ27</accession>